<dbReference type="VEuPathDB" id="PiroplasmaDB:TA18540"/>
<proteinExistence type="predicted"/>
<feature type="compositionally biased region" description="Low complexity" evidence="1">
    <location>
        <begin position="243"/>
        <end position="258"/>
    </location>
</feature>
<evidence type="ECO:0000256" key="1">
    <source>
        <dbReference type="SAM" id="MobiDB-lite"/>
    </source>
</evidence>
<feature type="signal peptide" evidence="2">
    <location>
        <begin position="1"/>
        <end position="18"/>
    </location>
</feature>
<feature type="compositionally biased region" description="Basic and acidic residues" evidence="1">
    <location>
        <begin position="275"/>
        <end position="294"/>
    </location>
</feature>
<evidence type="ECO:0000256" key="2">
    <source>
        <dbReference type="SAM" id="SignalP"/>
    </source>
</evidence>
<accession>A0A3B0MU46</accession>
<feature type="region of interest" description="Disordered" evidence="1">
    <location>
        <begin position="230"/>
        <end position="310"/>
    </location>
</feature>
<dbReference type="EMBL" id="UIVT01000003">
    <property type="protein sequence ID" value="SVP93737.1"/>
    <property type="molecule type" value="Genomic_DNA"/>
</dbReference>
<protein>
    <submittedName>
        <fullName evidence="4">Uncharacterized protein</fullName>
    </submittedName>
</protein>
<organism evidence="4">
    <name type="scientific">Theileria annulata</name>
    <dbReference type="NCBI Taxonomy" id="5874"/>
    <lineage>
        <taxon>Eukaryota</taxon>
        <taxon>Sar</taxon>
        <taxon>Alveolata</taxon>
        <taxon>Apicomplexa</taxon>
        <taxon>Aconoidasida</taxon>
        <taxon>Piroplasmida</taxon>
        <taxon>Theileriidae</taxon>
        <taxon>Theileria</taxon>
    </lineage>
</organism>
<dbReference type="AlphaFoldDB" id="A0A3B0MU46"/>
<reference evidence="4" key="1">
    <citation type="submission" date="2018-07" db="EMBL/GenBank/DDBJ databases">
        <authorList>
            <person name="Quirk P.G."/>
            <person name="Krulwich T.A."/>
        </authorList>
    </citation>
    <scope>NUCLEOTIDE SEQUENCE</scope>
    <source>
        <strain evidence="4">Anand</strain>
    </source>
</reference>
<feature type="compositionally biased region" description="Basic and acidic residues" evidence="1">
    <location>
        <begin position="190"/>
        <end position="209"/>
    </location>
</feature>
<dbReference type="EMBL" id="UIVS01000003">
    <property type="protein sequence ID" value="SVP92928.1"/>
    <property type="molecule type" value="Genomic_DNA"/>
</dbReference>
<feature type="chain" id="PRO_5036076024" evidence="2">
    <location>
        <begin position="19"/>
        <end position="310"/>
    </location>
</feature>
<sequence>MIIFFDFILPLLVNYAFAGSDKLTLDINVLADRSKFMAMRHQFLGLTYYSFLTLPGQEISRVVNGNRVLFEAGPEDEPVNLVYCFYYRPHGWRPTFLVKSGTAFGRSVPLDDSSPEDWETRTILKAFFREIKRMYPNDDDLQQKLASISIGETEFDRNQLSRVAFRVINDSNYVEPKSREGKKLTRRKQQKLEEFYPSDKKSKELDEVSVHSIEDELESIPEILYASDSLSDSDEETVDPTSAQPAQQLEEEPQQQPETIVISDSGESDEEVDESDKPSEPKDYEPPAKKKKEEEAETVTIELDSEEEDS</sequence>
<name>A0A3B0MU46_THEAN</name>
<evidence type="ECO:0000313" key="3">
    <source>
        <dbReference type="EMBL" id="SVP92928.1"/>
    </source>
</evidence>
<gene>
    <name evidence="4" type="ORF">TAT_000273100</name>
    <name evidence="3" type="ORF">TAV_000272600</name>
</gene>
<feature type="region of interest" description="Disordered" evidence="1">
    <location>
        <begin position="176"/>
        <end position="209"/>
    </location>
</feature>
<keyword evidence="2" id="KW-0732">Signal</keyword>
<evidence type="ECO:0000313" key="4">
    <source>
        <dbReference type="EMBL" id="SVP93737.1"/>
    </source>
</evidence>